<name>E3FF31_STIAD</name>
<dbReference type="EMBL" id="CP002271">
    <property type="protein sequence ID" value="ADO70212.1"/>
    <property type="molecule type" value="Genomic_DNA"/>
</dbReference>
<accession>E3FF31</accession>
<proteinExistence type="predicted"/>
<reference evidence="1 2" key="1">
    <citation type="journal article" date="2011" name="Mol. Biol. Evol.">
        <title>Comparative genomic analysis of fruiting body formation in Myxococcales.</title>
        <authorList>
            <person name="Huntley S."/>
            <person name="Hamann N."/>
            <person name="Wegener-Feldbrugge S."/>
            <person name="Treuner-Lange A."/>
            <person name="Kube M."/>
            <person name="Reinhardt R."/>
            <person name="Klages S."/>
            <person name="Muller R."/>
            <person name="Ronning C.M."/>
            <person name="Nierman W.C."/>
            <person name="Sogaard-Andersen L."/>
        </authorList>
    </citation>
    <scope>NUCLEOTIDE SEQUENCE [LARGE SCALE GENOMIC DNA]</scope>
    <source>
        <strain evidence="1 2">DW4/3-1</strain>
    </source>
</reference>
<evidence type="ECO:0000313" key="1">
    <source>
        <dbReference type="EMBL" id="ADO70212.1"/>
    </source>
</evidence>
<evidence type="ECO:0000313" key="2">
    <source>
        <dbReference type="Proteomes" id="UP000001351"/>
    </source>
</evidence>
<dbReference type="RefSeq" id="WP_013375214.1">
    <property type="nucleotide sequence ID" value="NC_014623.1"/>
</dbReference>
<organism evidence="1 2">
    <name type="scientific">Stigmatella aurantiaca (strain DW4/3-1)</name>
    <dbReference type="NCBI Taxonomy" id="378806"/>
    <lineage>
        <taxon>Bacteria</taxon>
        <taxon>Pseudomonadati</taxon>
        <taxon>Myxococcota</taxon>
        <taxon>Myxococcia</taxon>
        <taxon>Myxococcales</taxon>
        <taxon>Cystobacterineae</taxon>
        <taxon>Archangiaceae</taxon>
        <taxon>Stigmatella</taxon>
    </lineage>
</organism>
<dbReference type="Proteomes" id="UP000001351">
    <property type="component" value="Chromosome"/>
</dbReference>
<gene>
    <name evidence="1" type="ordered locus">STAUR_2408</name>
</gene>
<dbReference type="KEGG" id="sur:STAUR_2408"/>
<dbReference type="AlphaFoldDB" id="E3FF31"/>
<sequence>MTEPIEHEVIRSIACVDIQVVKTEKRPTSADDWHLIIEGRLGEEEDDDVEFAGMGLLYAIGLLSFPAAPEDAARWCL</sequence>
<dbReference type="HOGENOM" id="CLU_2636328_0_0_7"/>
<keyword evidence="2" id="KW-1185">Reference proteome</keyword>
<protein>
    <submittedName>
        <fullName evidence="1">Uncharacterized protein</fullName>
    </submittedName>
</protein>